<sequence length="199" mass="20636">MLLQLFAPPVVVAAGGVASGALLLQAAAAPEAAAFAPIARGLQAAALAAGAAMALHALWRVWRWERGLEPQCPCGGLLSRPSSLQRGRVRHCLGCRRRQPPAPIRSSDPPVRPADPDPSIRPPQASITGLDPMLTAAAIHCIVTPPPEAAPLRPKRPAPAGENGRRNAGARSARVRAPQAADDADAFDEPVYAAAAEPH</sequence>
<feature type="compositionally biased region" description="Low complexity" evidence="1">
    <location>
        <begin position="158"/>
        <end position="181"/>
    </location>
</feature>
<reference evidence="3 4" key="1">
    <citation type="submission" date="2024-02" db="EMBL/GenBank/DDBJ databases">
        <title>Lysobacter Genome Sequencing and Mining.</title>
        <authorList>
            <person name="Bierman J."/>
            <person name="Walker M.C."/>
        </authorList>
    </citation>
    <scope>NUCLEOTIDE SEQUENCE [LARGE SCALE GENOMIC DNA]</scope>
    <source>
        <strain evidence="3 4">PB6250</strain>
    </source>
</reference>
<feature type="transmembrane region" description="Helical" evidence="2">
    <location>
        <begin position="38"/>
        <end position="59"/>
    </location>
</feature>
<name>A0ABU8D3G7_9GAMM</name>
<proteinExistence type="predicted"/>
<organism evidence="3 4">
    <name type="scientific">Lysobacter firmicutimachus</name>
    <dbReference type="NCBI Taxonomy" id="1792846"/>
    <lineage>
        <taxon>Bacteria</taxon>
        <taxon>Pseudomonadati</taxon>
        <taxon>Pseudomonadota</taxon>
        <taxon>Gammaproteobacteria</taxon>
        <taxon>Lysobacterales</taxon>
        <taxon>Lysobacteraceae</taxon>
        <taxon>Lysobacter</taxon>
    </lineage>
</organism>
<keyword evidence="4" id="KW-1185">Reference proteome</keyword>
<gene>
    <name evidence="3" type="ORF">V2J18_12820</name>
</gene>
<feature type="region of interest" description="Disordered" evidence="1">
    <location>
        <begin position="97"/>
        <end position="127"/>
    </location>
</feature>
<evidence type="ECO:0000313" key="3">
    <source>
        <dbReference type="EMBL" id="MEI2455565.1"/>
    </source>
</evidence>
<dbReference type="RefSeq" id="WP_336131963.1">
    <property type="nucleotide sequence ID" value="NZ_JBANDL010000002.1"/>
</dbReference>
<keyword evidence="2" id="KW-1133">Transmembrane helix</keyword>
<accession>A0ABU8D3G7</accession>
<keyword evidence="2" id="KW-0812">Transmembrane</keyword>
<evidence type="ECO:0000256" key="2">
    <source>
        <dbReference type="SAM" id="Phobius"/>
    </source>
</evidence>
<keyword evidence="2" id="KW-0472">Membrane</keyword>
<dbReference type="EMBL" id="JBANDL010000002">
    <property type="protein sequence ID" value="MEI2455565.1"/>
    <property type="molecule type" value="Genomic_DNA"/>
</dbReference>
<dbReference type="Proteomes" id="UP001387215">
    <property type="component" value="Unassembled WGS sequence"/>
</dbReference>
<comment type="caution">
    <text evidence="3">The sequence shown here is derived from an EMBL/GenBank/DDBJ whole genome shotgun (WGS) entry which is preliminary data.</text>
</comment>
<evidence type="ECO:0000313" key="4">
    <source>
        <dbReference type="Proteomes" id="UP001387215"/>
    </source>
</evidence>
<feature type="region of interest" description="Disordered" evidence="1">
    <location>
        <begin position="145"/>
        <end position="199"/>
    </location>
</feature>
<protein>
    <submittedName>
        <fullName evidence="3">Uncharacterized protein</fullName>
    </submittedName>
</protein>
<evidence type="ECO:0000256" key="1">
    <source>
        <dbReference type="SAM" id="MobiDB-lite"/>
    </source>
</evidence>